<dbReference type="Proteomes" id="UP000287651">
    <property type="component" value="Unassembled WGS sequence"/>
</dbReference>
<comment type="caution">
    <text evidence="1">The sequence shown here is derived from an EMBL/GenBank/DDBJ whole genome shotgun (WGS) entry which is preliminary data.</text>
</comment>
<organism evidence="1 2">
    <name type="scientific">Ensete ventricosum</name>
    <name type="common">Abyssinian banana</name>
    <name type="synonym">Musa ensete</name>
    <dbReference type="NCBI Taxonomy" id="4639"/>
    <lineage>
        <taxon>Eukaryota</taxon>
        <taxon>Viridiplantae</taxon>
        <taxon>Streptophyta</taxon>
        <taxon>Embryophyta</taxon>
        <taxon>Tracheophyta</taxon>
        <taxon>Spermatophyta</taxon>
        <taxon>Magnoliopsida</taxon>
        <taxon>Liliopsida</taxon>
        <taxon>Zingiberales</taxon>
        <taxon>Musaceae</taxon>
        <taxon>Ensete</taxon>
    </lineage>
</organism>
<evidence type="ECO:0000313" key="1">
    <source>
        <dbReference type="EMBL" id="RRT66642.1"/>
    </source>
</evidence>
<accession>A0A426ZRJ0</accession>
<proteinExistence type="predicted"/>
<name>A0A426ZRJ0_ENSVE</name>
<reference evidence="1 2" key="1">
    <citation type="journal article" date="2014" name="Agronomy (Basel)">
        <title>A Draft Genome Sequence for Ensete ventricosum, the Drought-Tolerant Tree Against Hunger.</title>
        <authorList>
            <person name="Harrison J."/>
            <person name="Moore K.A."/>
            <person name="Paszkiewicz K."/>
            <person name="Jones T."/>
            <person name="Grant M."/>
            <person name="Ambacheew D."/>
            <person name="Muzemil S."/>
            <person name="Studholme D.J."/>
        </authorList>
    </citation>
    <scope>NUCLEOTIDE SEQUENCE [LARGE SCALE GENOMIC DNA]</scope>
</reference>
<dbReference type="AlphaFoldDB" id="A0A426ZRJ0"/>
<gene>
    <name evidence="1" type="ORF">B296_00028739</name>
</gene>
<dbReference type="EMBL" id="AMZH03005352">
    <property type="protein sequence ID" value="RRT66642.1"/>
    <property type="molecule type" value="Genomic_DNA"/>
</dbReference>
<evidence type="ECO:0000313" key="2">
    <source>
        <dbReference type="Proteomes" id="UP000287651"/>
    </source>
</evidence>
<protein>
    <submittedName>
        <fullName evidence="1">Uncharacterized protein</fullName>
    </submittedName>
</protein>
<sequence length="204" mass="22832">MREFYRAHQPYDLIKPKKAEDLEQVATAAGFDVRSVYGSRCLLGFRVRPRTAFQCTRLDSPPHWDASIGADASTAVQIRSDGDFRSIYLGDAIRLWKSPRRRRTQSKVQKLVIESHVIARMIVHVAAYQGVLDTKARKALGMWIVRVGPGVGRLVEMSGSDQLSSIMKKSFREDSPTLLLLLLLLYCGADGGRTEMFNGRGTFG</sequence>